<feature type="domain" description="DUF6671" evidence="1">
    <location>
        <begin position="70"/>
        <end position="290"/>
    </location>
</feature>
<dbReference type="EMBL" id="BLAY01000215">
    <property type="protein sequence ID" value="GET43336.1"/>
    <property type="molecule type" value="Genomic_DNA"/>
</dbReference>
<dbReference type="AlphaFoldDB" id="A0AAV3XP04"/>
<evidence type="ECO:0000259" key="1">
    <source>
        <dbReference type="Pfam" id="PF20376"/>
    </source>
</evidence>
<comment type="caution">
    <text evidence="2">The sequence shown here is derived from an EMBL/GenBank/DDBJ whole genome shotgun (WGS) entry which is preliminary data.</text>
</comment>
<proteinExistence type="predicted"/>
<organism evidence="2 3">
    <name type="scientific">Microseira wollei NIES-4236</name>
    <dbReference type="NCBI Taxonomy" id="2530354"/>
    <lineage>
        <taxon>Bacteria</taxon>
        <taxon>Bacillati</taxon>
        <taxon>Cyanobacteriota</taxon>
        <taxon>Cyanophyceae</taxon>
        <taxon>Oscillatoriophycideae</taxon>
        <taxon>Aerosakkonematales</taxon>
        <taxon>Aerosakkonemataceae</taxon>
        <taxon>Microseira</taxon>
    </lineage>
</organism>
<dbReference type="InterPro" id="IPR046612">
    <property type="entry name" value="DUF6671"/>
</dbReference>
<protein>
    <recommendedName>
        <fullName evidence="1">DUF6671 domain-containing protein</fullName>
    </recommendedName>
</protein>
<keyword evidence="3" id="KW-1185">Reference proteome</keyword>
<reference evidence="2" key="1">
    <citation type="submission" date="2019-10" db="EMBL/GenBank/DDBJ databases">
        <title>Draft genome sequece of Microseira wollei NIES-4236.</title>
        <authorList>
            <person name="Yamaguchi H."/>
            <person name="Suzuki S."/>
            <person name="Kawachi M."/>
        </authorList>
    </citation>
    <scope>NUCLEOTIDE SEQUENCE</scope>
    <source>
        <strain evidence="2">NIES-4236</strain>
    </source>
</reference>
<accession>A0AAV3XP04</accession>
<evidence type="ECO:0000313" key="3">
    <source>
        <dbReference type="Proteomes" id="UP001050975"/>
    </source>
</evidence>
<evidence type="ECO:0000313" key="2">
    <source>
        <dbReference type="EMBL" id="GET43336.1"/>
    </source>
</evidence>
<dbReference type="RefSeq" id="WP_226592054.1">
    <property type="nucleotide sequence ID" value="NZ_BLAY01000215.1"/>
</dbReference>
<gene>
    <name evidence="2" type="ORF">MiSe_81580</name>
</gene>
<sequence length="290" mass="31973">MPHKIIAELFSNRVGVLATMHQKQRVMAPILSRELGITVLVPENFDTDRFGTFTRDIKRAGSQVEAARFKAIAAIEVTGEAIAFASEGTFGPHPQLPGLSLNREIVIFIDKKHEIEIIGQSACLETNFNSKTVQNIAQAYAFAKQVGFPEHGLVVMVNKPAENQPQIIKGIVSDEQLIEAVTLGLSQSRDGSVQIETDMRAHYNPTRMKNIEKATLDLIGKVNQLCPQCSWPGFDLVDRKIGLPCAVCSFPTEMTLAVIYQCKKCGLAEEKLFPEGRETADPARCSYCNP</sequence>
<dbReference type="Pfam" id="PF20376">
    <property type="entry name" value="DUF6671"/>
    <property type="match status" value="1"/>
</dbReference>
<name>A0AAV3XP04_9CYAN</name>
<dbReference type="Proteomes" id="UP001050975">
    <property type="component" value="Unassembled WGS sequence"/>
</dbReference>